<protein>
    <submittedName>
        <fullName evidence="4">16S rRNA methyltransferase</fullName>
    </submittedName>
</protein>
<evidence type="ECO:0000259" key="3">
    <source>
        <dbReference type="Pfam" id="PF05175"/>
    </source>
</evidence>
<sequence length="198" mass="22127">MTNQYFSQNPDVESDRRTWTFPIRGYSLTFTTDNGVFSKNEVDFGSRLLIDTFTLPAVDGDILDLGCGYGPVGIALAKDFPDRNIIGVDINQRALELANENARQNDVKNVSFLESDIFSEIKEKKFAAILTNPPIRAGKQVVHQMLEDSKEALLYGGELSVVIQKKQGAPSAQKKLEELFSEVEVVAKKKGYFIFRAK</sequence>
<proteinExistence type="predicted"/>
<keyword evidence="2 4" id="KW-0808">Transferase</keyword>
<dbReference type="Proteomes" id="UP000245624">
    <property type="component" value="Unassembled WGS sequence"/>
</dbReference>
<evidence type="ECO:0000256" key="2">
    <source>
        <dbReference type="ARBA" id="ARBA00022679"/>
    </source>
</evidence>
<dbReference type="Gene3D" id="3.40.50.150">
    <property type="entry name" value="Vaccinia Virus protein VP39"/>
    <property type="match status" value="1"/>
</dbReference>
<dbReference type="SUPFAM" id="SSF53335">
    <property type="entry name" value="S-adenosyl-L-methionine-dependent methyltransferases"/>
    <property type="match status" value="1"/>
</dbReference>
<reference evidence="4 5" key="1">
    <citation type="submission" date="2018-05" db="EMBL/GenBank/DDBJ databases">
        <title>Genomic analysis of Gracilibacillus dipsosauri DD1 reveals novel features of a salt-tolerant amylase.</title>
        <authorList>
            <person name="Deutch C.E."/>
            <person name="Yang S."/>
        </authorList>
    </citation>
    <scope>NUCLEOTIDE SEQUENCE [LARGE SCALE GENOMIC DNA]</scope>
    <source>
        <strain evidence="4 5">DD1</strain>
    </source>
</reference>
<feature type="domain" description="Methyltransferase small" evidence="3">
    <location>
        <begin position="28"/>
        <end position="195"/>
    </location>
</feature>
<evidence type="ECO:0000313" key="4">
    <source>
        <dbReference type="EMBL" id="PWU67482.1"/>
    </source>
</evidence>
<dbReference type="PANTHER" id="PTHR47816:SF4">
    <property type="entry name" value="RIBOSOMAL RNA SMALL SUBUNIT METHYLTRANSFERASE C"/>
    <property type="match status" value="1"/>
</dbReference>
<dbReference type="GO" id="GO:0008757">
    <property type="term" value="F:S-adenosylmethionine-dependent methyltransferase activity"/>
    <property type="evidence" value="ECO:0007669"/>
    <property type="project" value="InterPro"/>
</dbReference>
<dbReference type="OrthoDB" id="9764961at2"/>
<name>A0A317KVD4_9BACI</name>
<dbReference type="PANTHER" id="PTHR47816">
    <property type="entry name" value="RIBOSOMAL RNA SMALL SUBUNIT METHYLTRANSFERASE C"/>
    <property type="match status" value="1"/>
</dbReference>
<evidence type="ECO:0000256" key="1">
    <source>
        <dbReference type="ARBA" id="ARBA00022603"/>
    </source>
</evidence>
<dbReference type="Pfam" id="PF05175">
    <property type="entry name" value="MTS"/>
    <property type="match status" value="1"/>
</dbReference>
<dbReference type="InterPro" id="IPR046977">
    <property type="entry name" value="RsmC/RlmG"/>
</dbReference>
<evidence type="ECO:0000313" key="5">
    <source>
        <dbReference type="Proteomes" id="UP000245624"/>
    </source>
</evidence>
<dbReference type="InterPro" id="IPR007848">
    <property type="entry name" value="Small_mtfrase_dom"/>
</dbReference>
<dbReference type="EMBL" id="QGTD01000014">
    <property type="protein sequence ID" value="PWU67482.1"/>
    <property type="molecule type" value="Genomic_DNA"/>
</dbReference>
<keyword evidence="1 4" id="KW-0489">Methyltransferase</keyword>
<dbReference type="GO" id="GO:0032259">
    <property type="term" value="P:methylation"/>
    <property type="evidence" value="ECO:0007669"/>
    <property type="project" value="UniProtKB-KW"/>
</dbReference>
<gene>
    <name evidence="4" type="ORF">DLJ74_15500</name>
</gene>
<dbReference type="InterPro" id="IPR029063">
    <property type="entry name" value="SAM-dependent_MTases_sf"/>
</dbReference>
<dbReference type="AlphaFoldDB" id="A0A317KVD4"/>
<organism evidence="4 5">
    <name type="scientific">Gracilibacillus dipsosauri</name>
    <dbReference type="NCBI Taxonomy" id="178340"/>
    <lineage>
        <taxon>Bacteria</taxon>
        <taxon>Bacillati</taxon>
        <taxon>Bacillota</taxon>
        <taxon>Bacilli</taxon>
        <taxon>Bacillales</taxon>
        <taxon>Bacillaceae</taxon>
        <taxon>Gracilibacillus</taxon>
    </lineage>
</organism>
<dbReference type="RefSeq" id="WP_109985137.1">
    <property type="nucleotide sequence ID" value="NZ_QGTD01000014.1"/>
</dbReference>
<dbReference type="CDD" id="cd02440">
    <property type="entry name" value="AdoMet_MTases"/>
    <property type="match status" value="1"/>
</dbReference>
<keyword evidence="5" id="KW-1185">Reference proteome</keyword>
<accession>A0A317KVD4</accession>
<comment type="caution">
    <text evidence="4">The sequence shown here is derived from an EMBL/GenBank/DDBJ whole genome shotgun (WGS) entry which is preliminary data.</text>
</comment>